<sequence>MESNAPKNRRKNMNNSYPKTWSRIMTQTIAELNRKKNLTRLDLKRGALALVKGLNVRNKKINAESEADYIKAVWDNFQLYEMALSVIGMLTPKEIIETFPIYKRYDGHKYETKDYFSVQKSLAAYDLNQPINAVDDKAFEFLWDYDNDDLVEFTVDFMGAMSHINRLEKGKDLFSQFLEETQGIKSRVIEIKGIEVITFDNDEELD</sequence>
<dbReference type="AlphaFoldDB" id="A0A0B8QRB4"/>
<accession>A0A0B8QRB4</accession>
<evidence type="ECO:0000313" key="1">
    <source>
        <dbReference type="EMBL" id="GAM79492.1"/>
    </source>
</evidence>
<name>A0A0B8QRB4_LACLL</name>
<gene>
    <name evidence="1" type="ORF">JCM5805K_0600</name>
</gene>
<dbReference type="GO" id="GO:0016829">
    <property type="term" value="F:lyase activity"/>
    <property type="evidence" value="ECO:0007669"/>
    <property type="project" value="UniProtKB-KW"/>
</dbReference>
<dbReference type="Proteomes" id="UP000031847">
    <property type="component" value="Unassembled WGS sequence"/>
</dbReference>
<dbReference type="EMBL" id="BBSI01000015">
    <property type="protein sequence ID" value="GAM79492.1"/>
    <property type="molecule type" value="Genomic_DNA"/>
</dbReference>
<organism evidence="1 2">
    <name type="scientific">Lactococcus lactis subsp. lactis</name>
    <name type="common">Streptococcus lactis</name>
    <dbReference type="NCBI Taxonomy" id="1360"/>
    <lineage>
        <taxon>Bacteria</taxon>
        <taxon>Bacillati</taxon>
        <taxon>Bacillota</taxon>
        <taxon>Bacilli</taxon>
        <taxon>Lactobacillales</taxon>
        <taxon>Streptococcaceae</taxon>
        <taxon>Lactococcus</taxon>
    </lineage>
</organism>
<proteinExistence type="predicted"/>
<keyword evidence="1" id="KW-0456">Lyase</keyword>
<evidence type="ECO:0000313" key="2">
    <source>
        <dbReference type="Proteomes" id="UP000031847"/>
    </source>
</evidence>
<comment type="caution">
    <text evidence="1">The sequence shown here is derived from an EMBL/GenBank/DDBJ whole genome shotgun (WGS) entry which is preliminary data.</text>
</comment>
<protein>
    <submittedName>
        <fullName evidence="1">Dihydrodipicolinate synthase/N-acetylneuraminate lyase</fullName>
    </submittedName>
</protein>
<reference evidence="1 2" key="1">
    <citation type="submission" date="2015-01" db="EMBL/GenBank/DDBJ databases">
        <title>Lactococcus lactis subsp.lactis JCM 5805 whole genome shotgun sequence.</title>
        <authorList>
            <person name="Fujii T."/>
            <person name="Tomita Y."/>
            <person name="Ikushima S."/>
            <person name="Fujiwara D."/>
        </authorList>
    </citation>
    <scope>NUCLEOTIDE SEQUENCE [LARGE SCALE GENOMIC DNA]</scope>
    <source>
        <strain evidence="1 2">JCM 5805</strain>
    </source>
</reference>